<evidence type="ECO:0000313" key="3">
    <source>
        <dbReference type="EMBL" id="TKW36995.1"/>
    </source>
</evidence>
<feature type="domain" description="DUF2921" evidence="2">
    <location>
        <begin position="311"/>
        <end position="495"/>
    </location>
</feature>
<feature type="domain" description="DUF2921" evidence="2">
    <location>
        <begin position="591"/>
        <end position="733"/>
    </location>
</feature>
<dbReference type="AlphaFoldDB" id="A0A4U6W5F8"/>
<feature type="signal peptide" evidence="1">
    <location>
        <begin position="1"/>
        <end position="27"/>
    </location>
</feature>
<dbReference type="PANTHER" id="PTHR33389">
    <property type="entry name" value="FAMILY PROTEIN, PUTATIVE (DUF2921)-RELATED"/>
    <property type="match status" value="1"/>
</dbReference>
<keyword evidence="1" id="KW-0732">Signal</keyword>
<protein>
    <recommendedName>
        <fullName evidence="2">DUF2921 domain-containing protein</fullName>
    </recommendedName>
</protein>
<evidence type="ECO:0000259" key="2">
    <source>
        <dbReference type="Pfam" id="PF25333"/>
    </source>
</evidence>
<evidence type="ECO:0000256" key="1">
    <source>
        <dbReference type="SAM" id="SignalP"/>
    </source>
</evidence>
<dbReference type="PANTHER" id="PTHR33389:SF16">
    <property type="entry name" value="BACTERIAL IG-LIKE DOMAIN-CONTAINING PROTEIN"/>
    <property type="match status" value="1"/>
</dbReference>
<gene>
    <name evidence="3" type="ORF">SEVIR_1G018400v2</name>
</gene>
<sequence>MEAASSKIFPSLLLNLAFLFLPCLSAAVSSNQSFQASMSKGPIHRDKSVFADERHCQPVLSSAAELRYGADSDGSLKYRISFINGDWCQDAGQAPLLPSHGSSADAAAAGPELPEAVPLASFMLLEMSDMVPRRGARTALNASGVLSLTITRNNGSSHMELQASPEFQLLPGVARLLIHFQGVYTETKSSGIGDDGSAGGERVLCMVGDTVLPVCDSNCTDLWEWTKNRGSGNILLVLRYPKAATLTTRAVRGEMRSTSAKSDAAYFDTVRLVSQLALGYGSDYRFQPEDAELYTVAVAGCSDDPLFHDGDAMDMESLNSGASLCDVIYQSGPDRLNLVMEVIPNRDCKGTDAFCSRVGPFETTGRPGTSATEDTAFTRSATVAMQGLKCEWTSSVGGTAAAARVAAVFRYVPPWEHQPTAAWRTGLSGATLSSEGVWNASTGRACMVGCLGVGEEACRYRVTLSVRTAFSMTRRGFLVGRMTAMDGSHAPLSFQQRVDPRFGRYGASPASLRMSYSYTKVEQARELLLRRSVPSGFRDSFVAKSLLSYPNIAGDVDDMVSLSNLADNLGLRFQCVGKLPFVPEWIEEPCFELEILSVGTLVGSYSPQFQGSRSSTWIELLRRVRAVENQQILNVSAGFTASRNLLSPIPVMSVEGVYNPVDGRMYLIGCRNVHAPWRVLSERRDDLEDGMDCSIEVTVEYPPTTTRWLPIGQTAKVSVASTREEDDPLHFARSELRTVPVVYRDQPWDELVKPVLEGILCITVLSVARIVFVPAAFFQLFG</sequence>
<dbReference type="Proteomes" id="UP000298652">
    <property type="component" value="Chromosome 1"/>
</dbReference>
<evidence type="ECO:0000313" key="4">
    <source>
        <dbReference type="Proteomes" id="UP000298652"/>
    </source>
</evidence>
<dbReference type="InterPro" id="IPR057425">
    <property type="entry name" value="DUF2921_N"/>
</dbReference>
<dbReference type="Pfam" id="PF25333">
    <property type="entry name" value="DUF2921_N"/>
    <property type="match status" value="3"/>
</dbReference>
<reference evidence="3" key="1">
    <citation type="submission" date="2019-03" db="EMBL/GenBank/DDBJ databases">
        <title>WGS assembly of Setaria viridis.</title>
        <authorList>
            <person name="Huang P."/>
            <person name="Jenkins J."/>
            <person name="Grimwood J."/>
            <person name="Barry K."/>
            <person name="Healey A."/>
            <person name="Mamidi S."/>
            <person name="Sreedasyam A."/>
            <person name="Shu S."/>
            <person name="Feldman M."/>
            <person name="Wu J."/>
            <person name="Yu Y."/>
            <person name="Chen C."/>
            <person name="Johnson J."/>
            <person name="Rokhsar D."/>
            <person name="Baxter I."/>
            <person name="Schmutz J."/>
            <person name="Brutnell T."/>
            <person name="Kellogg E."/>
        </authorList>
    </citation>
    <scope>NUCLEOTIDE SEQUENCE [LARGE SCALE GENOMIC DNA]</scope>
</reference>
<organism evidence="3 4">
    <name type="scientific">Setaria viridis</name>
    <name type="common">Green bristlegrass</name>
    <name type="synonym">Setaria italica subsp. viridis</name>
    <dbReference type="NCBI Taxonomy" id="4556"/>
    <lineage>
        <taxon>Eukaryota</taxon>
        <taxon>Viridiplantae</taxon>
        <taxon>Streptophyta</taxon>
        <taxon>Embryophyta</taxon>
        <taxon>Tracheophyta</taxon>
        <taxon>Spermatophyta</taxon>
        <taxon>Magnoliopsida</taxon>
        <taxon>Liliopsida</taxon>
        <taxon>Poales</taxon>
        <taxon>Poaceae</taxon>
        <taxon>PACMAD clade</taxon>
        <taxon>Panicoideae</taxon>
        <taxon>Panicodae</taxon>
        <taxon>Paniceae</taxon>
        <taxon>Cenchrinae</taxon>
        <taxon>Setaria</taxon>
    </lineage>
</organism>
<dbReference type="EMBL" id="CM016552">
    <property type="protein sequence ID" value="TKW36995.1"/>
    <property type="molecule type" value="Genomic_DNA"/>
</dbReference>
<dbReference type="OMA" id="NARICIY"/>
<name>A0A4U6W5F8_SETVI</name>
<accession>A0A4U6W5F8</accession>
<keyword evidence="4" id="KW-1185">Reference proteome</keyword>
<dbReference type="Gramene" id="TKW36995">
    <property type="protein sequence ID" value="TKW36995"/>
    <property type="gene ID" value="SEVIR_1G018400v2"/>
</dbReference>
<proteinExistence type="predicted"/>
<feature type="chain" id="PRO_5020850875" description="DUF2921 domain-containing protein" evidence="1">
    <location>
        <begin position="28"/>
        <end position="782"/>
    </location>
</feature>
<feature type="domain" description="DUF2921" evidence="2">
    <location>
        <begin position="54"/>
        <end position="270"/>
    </location>
</feature>